<gene>
    <name evidence="8" type="ORF">SAMN04490239_5392</name>
</gene>
<dbReference type="PROSITE" id="PS50850">
    <property type="entry name" value="MFS"/>
    <property type="match status" value="1"/>
</dbReference>
<evidence type="ECO:0000256" key="1">
    <source>
        <dbReference type="ARBA" id="ARBA00004651"/>
    </source>
</evidence>
<evidence type="ECO:0000256" key="6">
    <source>
        <dbReference type="SAM" id="Phobius"/>
    </source>
</evidence>
<sequence>MDQPPHARTEAFLVDDAPLLRFHKRLALHAGGGPFLDGYVLSIIGIAMVQITPQWGLNSAQQGLIAASATIGIFLGSFLGGRLTDRFGRWRLYTFDLIAVVVFSVAQFWVDGFWWLFLLRVLIGVAIGADYPVAASLLTEFTPKKYRGPFIGSLTVMWFLGAASAYVVGDLVSGVGDQGWRWVLASAAVPAALTVLARTGTPESPRWLAGKGRVAEASAIITKIFGPHATLEIESGSSAGAIGPLWKSGYLGRIVFVTTFWTASVVPLFAVYAFGPRILAGLGLDGRVANMGSAVVTILLLVSCVIALTAINKLGRRTLLIHSFAWSGLTLLLLGLFPGSPVPVILCLFATYAIFTGGAQVLQLVYPNELFPTEIRGSAVGLASSLSRVGGAVGTYMVPIALDRWGIGPTMLGAAAIALIGLAVSAAWAPETRGKSLADSARI</sequence>
<dbReference type="AlphaFoldDB" id="A0A1H4V932"/>
<evidence type="ECO:0000259" key="7">
    <source>
        <dbReference type="PROSITE" id="PS50850"/>
    </source>
</evidence>
<evidence type="ECO:0000256" key="5">
    <source>
        <dbReference type="ARBA" id="ARBA00023136"/>
    </source>
</evidence>
<feature type="transmembrane region" description="Helical" evidence="6">
    <location>
        <begin position="63"/>
        <end position="80"/>
    </location>
</feature>
<dbReference type="InterPro" id="IPR005828">
    <property type="entry name" value="MFS_sugar_transport-like"/>
</dbReference>
<dbReference type="GO" id="GO:0022857">
    <property type="term" value="F:transmembrane transporter activity"/>
    <property type="evidence" value="ECO:0007669"/>
    <property type="project" value="InterPro"/>
</dbReference>
<dbReference type="OrthoDB" id="9787026at2"/>
<keyword evidence="2" id="KW-0813">Transport</keyword>
<feature type="transmembrane region" description="Helical" evidence="6">
    <location>
        <begin position="116"/>
        <end position="138"/>
    </location>
</feature>
<dbReference type="InterPro" id="IPR005829">
    <property type="entry name" value="Sugar_transporter_CS"/>
</dbReference>
<evidence type="ECO:0000256" key="3">
    <source>
        <dbReference type="ARBA" id="ARBA00022692"/>
    </source>
</evidence>
<feature type="transmembrane region" description="Helical" evidence="6">
    <location>
        <begin position="319"/>
        <end position="337"/>
    </location>
</feature>
<dbReference type="PROSITE" id="PS00217">
    <property type="entry name" value="SUGAR_TRANSPORT_2"/>
    <property type="match status" value="1"/>
</dbReference>
<dbReference type="EMBL" id="FNSV01000005">
    <property type="protein sequence ID" value="SEC77138.1"/>
    <property type="molecule type" value="Genomic_DNA"/>
</dbReference>
<feature type="transmembrane region" description="Helical" evidence="6">
    <location>
        <begin position="26"/>
        <end position="51"/>
    </location>
</feature>
<feature type="domain" description="Major facilitator superfamily (MFS) profile" evidence="7">
    <location>
        <begin position="26"/>
        <end position="433"/>
    </location>
</feature>
<dbReference type="Proteomes" id="UP000183561">
    <property type="component" value="Unassembled WGS sequence"/>
</dbReference>
<reference evidence="9" key="1">
    <citation type="submission" date="2016-10" db="EMBL/GenBank/DDBJ databases">
        <authorList>
            <person name="Varghese N."/>
            <person name="Submissions S."/>
        </authorList>
    </citation>
    <scope>NUCLEOTIDE SEQUENCE [LARGE SCALE GENOMIC DNA]</scope>
    <source>
        <strain evidence="9">DSM 44498</strain>
    </source>
</reference>
<comment type="subcellular location">
    <subcellularLocation>
        <location evidence="1">Cell membrane</location>
        <topology evidence="1">Multi-pass membrane protein</topology>
    </subcellularLocation>
</comment>
<dbReference type="RefSeq" id="WP_072943755.1">
    <property type="nucleotide sequence ID" value="NZ_FNSV01000005.1"/>
</dbReference>
<feature type="transmembrane region" description="Helical" evidence="6">
    <location>
        <begin position="343"/>
        <end position="366"/>
    </location>
</feature>
<evidence type="ECO:0000313" key="8">
    <source>
        <dbReference type="EMBL" id="SEC77138.1"/>
    </source>
</evidence>
<accession>A0A1H4V932</accession>
<feature type="transmembrane region" description="Helical" evidence="6">
    <location>
        <begin position="410"/>
        <end position="429"/>
    </location>
</feature>
<dbReference type="Gene3D" id="1.20.1250.20">
    <property type="entry name" value="MFS general substrate transporter like domains"/>
    <property type="match status" value="1"/>
</dbReference>
<dbReference type="PANTHER" id="PTHR23511">
    <property type="entry name" value="SYNAPTIC VESICLE GLYCOPROTEIN 2"/>
    <property type="match status" value="1"/>
</dbReference>
<dbReference type="InterPro" id="IPR036259">
    <property type="entry name" value="MFS_trans_sf"/>
</dbReference>
<feature type="transmembrane region" description="Helical" evidence="6">
    <location>
        <begin position="254"/>
        <end position="274"/>
    </location>
</feature>
<keyword evidence="3 6" id="KW-0812">Transmembrane</keyword>
<evidence type="ECO:0000256" key="4">
    <source>
        <dbReference type="ARBA" id="ARBA00022989"/>
    </source>
</evidence>
<feature type="transmembrane region" description="Helical" evidence="6">
    <location>
        <begin position="180"/>
        <end position="197"/>
    </location>
</feature>
<dbReference type="InterPro" id="IPR020846">
    <property type="entry name" value="MFS_dom"/>
</dbReference>
<organism evidence="8 9">
    <name type="scientific">Rhodococcus koreensis</name>
    <dbReference type="NCBI Taxonomy" id="99653"/>
    <lineage>
        <taxon>Bacteria</taxon>
        <taxon>Bacillati</taxon>
        <taxon>Actinomycetota</taxon>
        <taxon>Actinomycetes</taxon>
        <taxon>Mycobacteriales</taxon>
        <taxon>Nocardiaceae</taxon>
        <taxon>Rhodococcus</taxon>
    </lineage>
</organism>
<evidence type="ECO:0000313" key="9">
    <source>
        <dbReference type="Proteomes" id="UP000183561"/>
    </source>
</evidence>
<keyword evidence="5 6" id="KW-0472">Membrane</keyword>
<dbReference type="Pfam" id="PF00083">
    <property type="entry name" value="Sugar_tr"/>
    <property type="match status" value="1"/>
</dbReference>
<keyword evidence="4 6" id="KW-1133">Transmembrane helix</keyword>
<name>A0A1H4V932_9NOCA</name>
<dbReference type="CDD" id="cd17316">
    <property type="entry name" value="MFS_SV2_like"/>
    <property type="match status" value="1"/>
</dbReference>
<feature type="transmembrane region" description="Helical" evidence="6">
    <location>
        <begin position="92"/>
        <end position="110"/>
    </location>
</feature>
<feature type="transmembrane region" description="Helical" evidence="6">
    <location>
        <begin position="150"/>
        <end position="168"/>
    </location>
</feature>
<feature type="transmembrane region" description="Helical" evidence="6">
    <location>
        <begin position="294"/>
        <end position="312"/>
    </location>
</feature>
<keyword evidence="9" id="KW-1185">Reference proteome</keyword>
<evidence type="ECO:0000256" key="2">
    <source>
        <dbReference type="ARBA" id="ARBA00022448"/>
    </source>
</evidence>
<dbReference type="GO" id="GO:0005886">
    <property type="term" value="C:plasma membrane"/>
    <property type="evidence" value="ECO:0007669"/>
    <property type="project" value="UniProtKB-SubCell"/>
</dbReference>
<dbReference type="SUPFAM" id="SSF103473">
    <property type="entry name" value="MFS general substrate transporter"/>
    <property type="match status" value="1"/>
</dbReference>
<dbReference type="PANTHER" id="PTHR23511:SF34">
    <property type="entry name" value="SYNAPTIC VESICLE GLYCOPROTEIN 2"/>
    <property type="match status" value="1"/>
</dbReference>
<protein>
    <submittedName>
        <fullName evidence="8">MFS transporter, putative metabolite transport protein</fullName>
    </submittedName>
</protein>
<feature type="transmembrane region" description="Helical" evidence="6">
    <location>
        <begin position="378"/>
        <end position="398"/>
    </location>
</feature>
<proteinExistence type="predicted"/>